<keyword evidence="3 6" id="KW-0812">Transmembrane</keyword>
<reference evidence="7 8" key="1">
    <citation type="submission" date="2017-05" db="EMBL/GenBank/DDBJ databases">
        <title>Draft genome sequence of Elsinoe australis.</title>
        <authorList>
            <person name="Cheng Q."/>
        </authorList>
    </citation>
    <scope>NUCLEOTIDE SEQUENCE [LARGE SCALE GENOMIC DNA]</scope>
    <source>
        <strain evidence="7 8">NL1</strain>
    </source>
</reference>
<evidence type="ECO:0000256" key="6">
    <source>
        <dbReference type="SAM" id="Phobius"/>
    </source>
</evidence>
<evidence type="ECO:0000313" key="7">
    <source>
        <dbReference type="EMBL" id="PSK34302.1"/>
    </source>
</evidence>
<feature type="transmembrane region" description="Helical" evidence="6">
    <location>
        <begin position="284"/>
        <end position="304"/>
    </location>
</feature>
<feature type="transmembrane region" description="Helical" evidence="6">
    <location>
        <begin position="77"/>
        <end position="97"/>
    </location>
</feature>
<accession>A0A2P7YEA4</accession>
<dbReference type="OrthoDB" id="3900342at2759"/>
<evidence type="ECO:0000313" key="8">
    <source>
        <dbReference type="Proteomes" id="UP000243723"/>
    </source>
</evidence>
<keyword evidence="8" id="KW-1185">Reference proteome</keyword>
<gene>
    <name evidence="7" type="ORF">B9Z65_8628</name>
</gene>
<feature type="transmembrane region" description="Helical" evidence="6">
    <location>
        <begin position="200"/>
        <end position="225"/>
    </location>
</feature>
<dbReference type="AlphaFoldDB" id="A0A2P7YEA4"/>
<keyword evidence="5 6" id="KW-0472">Membrane</keyword>
<comment type="caution">
    <text evidence="7">The sequence shown here is derived from an EMBL/GenBank/DDBJ whole genome shotgun (WGS) entry which is preliminary data.</text>
</comment>
<proteinExistence type="predicted"/>
<dbReference type="PIRSF" id="PIRSF006060">
    <property type="entry name" value="AA_transporter"/>
    <property type="match status" value="1"/>
</dbReference>
<comment type="subcellular location">
    <subcellularLocation>
        <location evidence="1">Membrane</location>
        <topology evidence="1">Multi-pass membrane protein</topology>
    </subcellularLocation>
</comment>
<dbReference type="PANTHER" id="PTHR45649:SF27">
    <property type="entry name" value="CHOLINE TRANSPORTER (EUROFUNG)"/>
    <property type="match status" value="1"/>
</dbReference>
<feature type="transmembrane region" description="Helical" evidence="6">
    <location>
        <begin position="409"/>
        <end position="429"/>
    </location>
</feature>
<evidence type="ECO:0000256" key="3">
    <source>
        <dbReference type="ARBA" id="ARBA00022692"/>
    </source>
</evidence>
<dbReference type="Pfam" id="PF13520">
    <property type="entry name" value="AA_permease_2"/>
    <property type="match status" value="1"/>
</dbReference>
<feature type="transmembrane region" description="Helical" evidence="6">
    <location>
        <begin position="45"/>
        <end position="71"/>
    </location>
</feature>
<dbReference type="GO" id="GO:0006865">
    <property type="term" value="P:amino acid transport"/>
    <property type="evidence" value="ECO:0007669"/>
    <property type="project" value="InterPro"/>
</dbReference>
<feature type="transmembrane region" description="Helical" evidence="6">
    <location>
        <begin position="128"/>
        <end position="148"/>
    </location>
</feature>
<sequence>MSFQDEEKVSKEAHAGALTYDKDTAEGEIINASGHKQELDRSFSLLSISAVGIVTGNTWSALGGSIALAVYNGGPPGVIYEFIVVSLFYWIIAACLAELSSAIPSSAGVYHWASVTGGPRWGKSLSWFAGWWNFFAWVFNAASISSILANQVITMWMLFRPDYSPQPWHVFIVYIIITWACAATVLFAQKGLPALNNVMLFLILAGVFVTIMACAIMPSTTGSGYASNAAVWSDWQNGTGWPDGFAFVAGMLNGAFAVGTPDCITHIAEEIPRPRSNIPKGMGIQMFTGFITTICYLIAIFYSINDFTAVTEAGFPNPLGEVYRQATNSRGGALGLLIVIFLPTLGTCIGGYFTAGRMLYTLARDDAVPYSNWVRQIHPHFRNPFNATVVCAVICTLLAVIQVVNTTAFTAFVGSFVVLTTASFVCALLPHMLAGRKYVVPGPFWMPNALAYPMLAVANGYILCFIVIFCFPAAIPFDAATMTYVSVVISGITLFISVWWFIKSKRGYVSPTEQVMKSMGVVDIADK</sequence>
<evidence type="ECO:0000256" key="4">
    <source>
        <dbReference type="ARBA" id="ARBA00022989"/>
    </source>
</evidence>
<dbReference type="Proteomes" id="UP000243723">
    <property type="component" value="Unassembled WGS sequence"/>
</dbReference>
<keyword evidence="4 6" id="KW-1133">Transmembrane helix</keyword>
<feature type="transmembrane region" description="Helical" evidence="6">
    <location>
        <begin position="333"/>
        <end position="355"/>
    </location>
</feature>
<dbReference type="PANTHER" id="PTHR45649">
    <property type="entry name" value="AMINO-ACID PERMEASE BAT1"/>
    <property type="match status" value="1"/>
</dbReference>
<dbReference type="Gene3D" id="1.20.1740.10">
    <property type="entry name" value="Amino acid/polyamine transporter I"/>
    <property type="match status" value="1"/>
</dbReference>
<feature type="transmembrane region" description="Helical" evidence="6">
    <location>
        <begin position="385"/>
        <end position="403"/>
    </location>
</feature>
<dbReference type="GO" id="GO:0022857">
    <property type="term" value="F:transmembrane transporter activity"/>
    <property type="evidence" value="ECO:0007669"/>
    <property type="project" value="InterPro"/>
</dbReference>
<evidence type="ECO:0000256" key="1">
    <source>
        <dbReference type="ARBA" id="ARBA00004141"/>
    </source>
</evidence>
<organism evidence="7 8">
    <name type="scientific">Elsinoe australis</name>
    <dbReference type="NCBI Taxonomy" id="40998"/>
    <lineage>
        <taxon>Eukaryota</taxon>
        <taxon>Fungi</taxon>
        <taxon>Dikarya</taxon>
        <taxon>Ascomycota</taxon>
        <taxon>Pezizomycotina</taxon>
        <taxon>Dothideomycetes</taxon>
        <taxon>Dothideomycetidae</taxon>
        <taxon>Myriangiales</taxon>
        <taxon>Elsinoaceae</taxon>
        <taxon>Elsinoe</taxon>
    </lineage>
</organism>
<feature type="transmembrane region" description="Helical" evidence="6">
    <location>
        <begin position="481"/>
        <end position="502"/>
    </location>
</feature>
<dbReference type="InterPro" id="IPR004840">
    <property type="entry name" value="Amino_acid_permease_CS"/>
</dbReference>
<dbReference type="PROSITE" id="PS00218">
    <property type="entry name" value="AMINO_ACID_PERMEASE_1"/>
    <property type="match status" value="1"/>
</dbReference>
<dbReference type="InterPro" id="IPR002293">
    <property type="entry name" value="AA/rel_permease1"/>
</dbReference>
<feature type="transmembrane region" description="Helical" evidence="6">
    <location>
        <begin position="168"/>
        <end position="188"/>
    </location>
</feature>
<dbReference type="STRING" id="40998.A0A2P7YEA4"/>
<name>A0A2P7YEA4_9PEZI</name>
<protein>
    <submittedName>
        <fullName evidence="7">Choline transport protein</fullName>
    </submittedName>
</protein>
<keyword evidence="2" id="KW-0813">Transport</keyword>
<evidence type="ECO:0000256" key="5">
    <source>
        <dbReference type="ARBA" id="ARBA00023136"/>
    </source>
</evidence>
<evidence type="ECO:0000256" key="2">
    <source>
        <dbReference type="ARBA" id="ARBA00022448"/>
    </source>
</evidence>
<feature type="transmembrane region" description="Helical" evidence="6">
    <location>
        <begin position="450"/>
        <end position="475"/>
    </location>
</feature>
<dbReference type="GO" id="GO:0016020">
    <property type="term" value="C:membrane"/>
    <property type="evidence" value="ECO:0007669"/>
    <property type="project" value="UniProtKB-SubCell"/>
</dbReference>
<dbReference type="EMBL" id="NHZQ01000447">
    <property type="protein sequence ID" value="PSK34302.1"/>
    <property type="molecule type" value="Genomic_DNA"/>
</dbReference>